<reference evidence="1 2" key="1">
    <citation type="submission" date="2017-04" db="EMBL/GenBank/DDBJ databases">
        <authorList>
            <person name="Afonso C.L."/>
            <person name="Miller P.J."/>
            <person name="Scott M.A."/>
            <person name="Spackman E."/>
            <person name="Goraichik I."/>
            <person name="Dimitrov K.M."/>
            <person name="Suarez D.L."/>
            <person name="Swayne D.E."/>
        </authorList>
    </citation>
    <scope>NUCLEOTIDE SEQUENCE [LARGE SCALE GENOMIC DNA]</scope>
    <source>
        <strain evidence="1 2">DSM 19625</strain>
    </source>
</reference>
<dbReference type="EMBL" id="FWYB01000017">
    <property type="protein sequence ID" value="SMD14235.1"/>
    <property type="molecule type" value="Genomic_DNA"/>
</dbReference>
<sequence length="81" mass="9152">MCRLAASIWPMRWGGELIEGKHLVLPENLGKSGSFFLEVMPDFSMVLADMTFHTPVAFTKLANSDHFYLVYYDFSDGTSGR</sequence>
<dbReference type="STRING" id="475255.SAMN04488101_11749"/>
<dbReference type="AlphaFoldDB" id="A0A1W2EX24"/>
<organism evidence="1 2">
    <name type="scientific">Pedobacter nyackensis</name>
    <dbReference type="NCBI Taxonomy" id="475255"/>
    <lineage>
        <taxon>Bacteria</taxon>
        <taxon>Pseudomonadati</taxon>
        <taxon>Bacteroidota</taxon>
        <taxon>Sphingobacteriia</taxon>
        <taxon>Sphingobacteriales</taxon>
        <taxon>Sphingobacteriaceae</taxon>
        <taxon>Pedobacter</taxon>
    </lineage>
</organism>
<dbReference type="Proteomes" id="UP000192678">
    <property type="component" value="Unassembled WGS sequence"/>
</dbReference>
<keyword evidence="2" id="KW-1185">Reference proteome</keyword>
<gene>
    <name evidence="1" type="ORF">SAMN04488101_11749</name>
</gene>
<proteinExistence type="predicted"/>
<name>A0A1W2EX24_9SPHI</name>
<protein>
    <submittedName>
        <fullName evidence="1">Uncharacterized protein</fullName>
    </submittedName>
</protein>
<evidence type="ECO:0000313" key="1">
    <source>
        <dbReference type="EMBL" id="SMD14235.1"/>
    </source>
</evidence>
<accession>A0A1W2EX24</accession>
<evidence type="ECO:0000313" key="2">
    <source>
        <dbReference type="Proteomes" id="UP000192678"/>
    </source>
</evidence>